<dbReference type="WBParaSite" id="HPBE_0000189001-mRNA-1">
    <property type="protein sequence ID" value="HPBE_0000189001-mRNA-1"/>
    <property type="gene ID" value="HPBE_0000189001"/>
</dbReference>
<dbReference type="Proteomes" id="UP000050761">
    <property type="component" value="Unassembled WGS sequence"/>
</dbReference>
<accession>A0A3P7UJ29</accession>
<gene>
    <name evidence="1" type="ORF">HPBE_LOCUS1891</name>
</gene>
<dbReference type="EMBL" id="UZAH01002392">
    <property type="protein sequence ID" value="VDO21937.1"/>
    <property type="molecule type" value="Genomic_DNA"/>
</dbReference>
<reference evidence="3" key="2">
    <citation type="submission" date="2019-09" db="UniProtKB">
        <authorList>
            <consortium name="WormBaseParasite"/>
        </authorList>
    </citation>
    <scope>IDENTIFICATION</scope>
</reference>
<protein>
    <submittedName>
        <fullName evidence="3">Transposase</fullName>
    </submittedName>
</protein>
<evidence type="ECO:0000313" key="3">
    <source>
        <dbReference type="WBParaSite" id="HPBE_0000189001-mRNA-1"/>
    </source>
</evidence>
<evidence type="ECO:0000313" key="2">
    <source>
        <dbReference type="Proteomes" id="UP000050761"/>
    </source>
</evidence>
<proteinExistence type="predicted"/>
<dbReference type="OrthoDB" id="5821577at2759"/>
<accession>A0A183F6U8</accession>
<evidence type="ECO:0000313" key="1">
    <source>
        <dbReference type="EMBL" id="VDO21937.1"/>
    </source>
</evidence>
<dbReference type="AlphaFoldDB" id="A0A183F6U8"/>
<organism evidence="2 3">
    <name type="scientific">Heligmosomoides polygyrus</name>
    <name type="common">Parasitic roundworm</name>
    <dbReference type="NCBI Taxonomy" id="6339"/>
    <lineage>
        <taxon>Eukaryota</taxon>
        <taxon>Metazoa</taxon>
        <taxon>Ecdysozoa</taxon>
        <taxon>Nematoda</taxon>
        <taxon>Chromadorea</taxon>
        <taxon>Rhabditida</taxon>
        <taxon>Rhabditina</taxon>
        <taxon>Rhabditomorpha</taxon>
        <taxon>Strongyloidea</taxon>
        <taxon>Heligmosomidae</taxon>
        <taxon>Heligmosomoides</taxon>
    </lineage>
</organism>
<keyword evidence="2" id="KW-1185">Reference proteome</keyword>
<reference evidence="1 2" key="1">
    <citation type="submission" date="2018-11" db="EMBL/GenBank/DDBJ databases">
        <authorList>
            <consortium name="Pathogen Informatics"/>
        </authorList>
    </citation>
    <scope>NUCLEOTIDE SEQUENCE [LARGE SCALE GENOMIC DNA]</scope>
</reference>
<name>A0A183F6U8_HELPZ</name>
<sequence length="104" mass="11805">MLSNTVRSHVRRLLAVRFQLSGELLISRTSLYIVEQFQFGKPCSSSFQCWRTEPVLDDGSPFPLGGEFAFPLQVTEHGKEAILPLPASKGRDCQHRLPDSRVRY</sequence>